<proteinExistence type="predicted"/>
<evidence type="ECO:0000313" key="2">
    <source>
        <dbReference type="WBParaSite" id="Minc3s01844g26691"/>
    </source>
</evidence>
<dbReference type="WBParaSite" id="Minc3s01844g26691">
    <property type="protein sequence ID" value="Minc3s01844g26691"/>
    <property type="gene ID" value="Minc3s01844g26691"/>
</dbReference>
<keyword evidence="1" id="KW-1185">Reference proteome</keyword>
<reference evidence="2" key="1">
    <citation type="submission" date="2022-11" db="UniProtKB">
        <authorList>
            <consortium name="WormBaseParasite"/>
        </authorList>
    </citation>
    <scope>IDENTIFICATION</scope>
</reference>
<dbReference type="AlphaFoldDB" id="A0A914MNY8"/>
<sequence>MTTSRSSYYNARWLSKNNPAFAIRRAWWVTSYSGGCCGRWGSCCGRWGSCCGLYRNTCFLPIDNLAYTAIRTYFITWSSSGCCGSSCC</sequence>
<protein>
    <submittedName>
        <fullName evidence="2">Candidate secreted effector</fullName>
    </submittedName>
</protein>
<organism evidence="1 2">
    <name type="scientific">Meloidogyne incognita</name>
    <name type="common">Southern root-knot nematode worm</name>
    <name type="synonym">Oxyuris incognita</name>
    <dbReference type="NCBI Taxonomy" id="6306"/>
    <lineage>
        <taxon>Eukaryota</taxon>
        <taxon>Metazoa</taxon>
        <taxon>Ecdysozoa</taxon>
        <taxon>Nematoda</taxon>
        <taxon>Chromadorea</taxon>
        <taxon>Rhabditida</taxon>
        <taxon>Tylenchina</taxon>
        <taxon>Tylenchomorpha</taxon>
        <taxon>Tylenchoidea</taxon>
        <taxon>Meloidogynidae</taxon>
        <taxon>Meloidogyninae</taxon>
        <taxon>Meloidogyne</taxon>
        <taxon>Meloidogyne incognita group</taxon>
    </lineage>
</organism>
<dbReference type="Proteomes" id="UP000887563">
    <property type="component" value="Unplaced"/>
</dbReference>
<name>A0A914MNY8_MELIC</name>
<evidence type="ECO:0000313" key="1">
    <source>
        <dbReference type="Proteomes" id="UP000887563"/>
    </source>
</evidence>
<accession>A0A914MNY8</accession>